<dbReference type="GO" id="GO:0005886">
    <property type="term" value="C:plasma membrane"/>
    <property type="evidence" value="ECO:0007669"/>
    <property type="project" value="UniProtKB-SubCell"/>
</dbReference>
<keyword evidence="10" id="KW-1133">Transmembrane helix</keyword>
<evidence type="ECO:0000256" key="5">
    <source>
        <dbReference type="ARBA" id="ARBA00022692"/>
    </source>
</evidence>
<comment type="cofactor">
    <cofactor evidence="1">
        <name>Ca(2+)</name>
        <dbReference type="ChEBI" id="CHEBI:29108"/>
    </cofactor>
</comment>
<evidence type="ECO:0000256" key="10">
    <source>
        <dbReference type="ARBA" id="ARBA00022989"/>
    </source>
</evidence>
<keyword evidence="3" id="KW-1003">Cell membrane</keyword>
<dbReference type="OrthoDB" id="438440at2759"/>
<evidence type="ECO:0000256" key="13">
    <source>
        <dbReference type="ARBA" id="ARBA00024531"/>
    </source>
</evidence>
<dbReference type="GO" id="GO:0046872">
    <property type="term" value="F:metal ion binding"/>
    <property type="evidence" value="ECO:0007669"/>
    <property type="project" value="UniProtKB-KW"/>
</dbReference>
<keyword evidence="12" id="KW-0472">Membrane</keyword>
<keyword evidence="5" id="KW-0812">Transmembrane</keyword>
<dbReference type="PANTHER" id="PTHR45792:SF7">
    <property type="entry name" value="PUTATIVE (AFU_ORTHOLOGUE AFUA_6G02710)-RELATED"/>
    <property type="match status" value="1"/>
</dbReference>
<keyword evidence="9" id="KW-0442">Lipid degradation</keyword>
<dbReference type="Gene3D" id="2.60.40.150">
    <property type="entry name" value="C2 domain"/>
    <property type="match status" value="1"/>
</dbReference>
<keyword evidence="11" id="KW-0443">Lipid metabolism</keyword>
<feature type="domain" description="C2" evidence="16">
    <location>
        <begin position="177"/>
        <end position="294"/>
    </location>
</feature>
<gene>
    <name evidence="17" type="ORF">CONCODRAFT_11389</name>
</gene>
<keyword evidence="7" id="KW-0378">Hydrolase</keyword>
<evidence type="ECO:0000256" key="1">
    <source>
        <dbReference type="ARBA" id="ARBA00001913"/>
    </source>
</evidence>
<dbReference type="PANTHER" id="PTHR45792">
    <property type="entry name" value="DIACYLGLYCEROL LIPASE HOMOLOG-RELATED"/>
    <property type="match status" value="1"/>
</dbReference>
<dbReference type="EMBL" id="KQ964696">
    <property type="protein sequence ID" value="KXN66702.1"/>
    <property type="molecule type" value="Genomic_DNA"/>
</dbReference>
<dbReference type="GO" id="GO:0016298">
    <property type="term" value="F:lipase activity"/>
    <property type="evidence" value="ECO:0007669"/>
    <property type="project" value="TreeGrafter"/>
</dbReference>
<sequence>MTEINNNNIDNNDNSTDNNTNNITNDNNKVKNNSLHSSSKNSLNSLFKNNFDNLSQLSENESYHQNQNNNLSSLFDDKFYTVRRRNSTSSLKSNVSNTIVEEPESLSLRQSSIDDNSELLNLTKNFKIQRNFSEPPYNRTLRTHSLLLNNPNNLRNIILPQTEVFESSVESFGSSLSSNKRAHSRKNSRKGWDGELFKITILKLNHNEELTQPFVKISLGDRTYQTQVSQDPEGNWNETFTFYITYHDQLFNTLQIDVFNNRWLLPALHKGRAEIRLFDLNSLPNKFTIYYELYRREVALGALSQWAKQNKHYPNVGAVQVKIEYNYISLDDTDEVAGELGGVEDRGLASDAHFTKLGSASHLIEASELWETLSQPTIHPKLDDTTSALHTVGSYLVSNSTLTLLKGVAKVYYSFHQGLELSTLEFLTGVTILEKYFRLYSNKQIEGELIKEYSDIEVFVDYYPYALAAYGWAGILISGKLPPLINGKPPTDQSAILNYLHLSEDKLLGYEFLDNQVFRPNYFICLDSKGDLVLSIRGTLSAMDTLTDLVCEYKPWKGGLVHGGILAAATWFMTSVVPALMCHAVNHQVKTIYIVGHSLGGGTASILSILLHDHLKVAHLPLDYQIKLKCFAYGPPPLNGDDVASTLCYGGLMDFKSLVLAAVETSKEVGLGWGFGLPFNDPSPDDVKWKQLCNQLDASRAHMSLTPDHYPKLYIIGKILRIKTVTEAPEHYQWNRSALLTKEQIQNLQKTGKKLNSIGQPSKFAFIEHLPNDSFIEMRVSVTMLLNHVTNIYEEAFQLVRDTMLGGSFGLDGDVTMLEGIEESEESIPMKRINSRREGEKETNRLSLEEEEQVLIGETQQI</sequence>
<dbReference type="PROSITE" id="PS50004">
    <property type="entry name" value="C2"/>
    <property type="match status" value="1"/>
</dbReference>
<evidence type="ECO:0000256" key="6">
    <source>
        <dbReference type="ARBA" id="ARBA00022723"/>
    </source>
</evidence>
<dbReference type="GO" id="GO:0019369">
    <property type="term" value="P:arachidonate metabolic process"/>
    <property type="evidence" value="ECO:0007669"/>
    <property type="project" value="TreeGrafter"/>
</dbReference>
<proteinExistence type="predicted"/>
<evidence type="ECO:0000256" key="14">
    <source>
        <dbReference type="ARBA" id="ARBA00026104"/>
    </source>
</evidence>
<dbReference type="CDD" id="cd00030">
    <property type="entry name" value="C2"/>
    <property type="match status" value="1"/>
</dbReference>
<dbReference type="OMA" id="SENESYH"/>
<dbReference type="InterPro" id="IPR052214">
    <property type="entry name" value="DAG_Lipase-Related"/>
</dbReference>
<comment type="subcellular location">
    <subcellularLocation>
        <location evidence="2">Cell membrane</location>
        <topology evidence="2">Multi-pass membrane protein</topology>
    </subcellularLocation>
</comment>
<accession>A0A137NVD1</accession>
<keyword evidence="8" id="KW-0106">Calcium</keyword>
<dbReference type="Proteomes" id="UP000070444">
    <property type="component" value="Unassembled WGS sequence"/>
</dbReference>
<dbReference type="Pfam" id="PF00168">
    <property type="entry name" value="C2"/>
    <property type="match status" value="1"/>
</dbReference>
<evidence type="ECO:0000313" key="17">
    <source>
        <dbReference type="EMBL" id="KXN66702.1"/>
    </source>
</evidence>
<dbReference type="GO" id="GO:0046340">
    <property type="term" value="P:diacylglycerol catabolic process"/>
    <property type="evidence" value="ECO:0007669"/>
    <property type="project" value="TreeGrafter"/>
</dbReference>
<feature type="compositionally biased region" description="Basic and acidic residues" evidence="15">
    <location>
        <begin position="835"/>
        <end position="848"/>
    </location>
</feature>
<evidence type="ECO:0000256" key="8">
    <source>
        <dbReference type="ARBA" id="ARBA00022837"/>
    </source>
</evidence>
<dbReference type="SUPFAM" id="SSF53474">
    <property type="entry name" value="alpha/beta-Hydrolases"/>
    <property type="match status" value="1"/>
</dbReference>
<feature type="region of interest" description="Disordered" evidence="15">
    <location>
        <begin position="834"/>
        <end position="862"/>
    </location>
</feature>
<dbReference type="AlphaFoldDB" id="A0A137NVD1"/>
<reference evidence="17 18" key="1">
    <citation type="journal article" date="2015" name="Genome Biol. Evol.">
        <title>Phylogenomic analyses indicate that early fungi evolved digesting cell walls of algal ancestors of land plants.</title>
        <authorList>
            <person name="Chang Y."/>
            <person name="Wang S."/>
            <person name="Sekimoto S."/>
            <person name="Aerts A.L."/>
            <person name="Choi C."/>
            <person name="Clum A."/>
            <person name="LaButti K.M."/>
            <person name="Lindquist E.A."/>
            <person name="Yee Ngan C."/>
            <person name="Ohm R.A."/>
            <person name="Salamov A.A."/>
            <person name="Grigoriev I.V."/>
            <person name="Spatafora J.W."/>
            <person name="Berbee M.L."/>
        </authorList>
    </citation>
    <scope>NUCLEOTIDE SEQUENCE [LARGE SCALE GENOMIC DNA]</scope>
    <source>
        <strain evidence="17 18">NRRL 28638</strain>
    </source>
</reference>
<dbReference type="CDD" id="cd00519">
    <property type="entry name" value="Lipase_3"/>
    <property type="match status" value="1"/>
</dbReference>
<dbReference type="EC" id="3.1.1.116" evidence="14"/>
<dbReference type="InterPro" id="IPR029058">
    <property type="entry name" value="AB_hydrolase_fold"/>
</dbReference>
<evidence type="ECO:0000259" key="16">
    <source>
        <dbReference type="PROSITE" id="PS50004"/>
    </source>
</evidence>
<evidence type="ECO:0000256" key="4">
    <source>
        <dbReference type="ARBA" id="ARBA00022553"/>
    </source>
</evidence>
<evidence type="ECO:0000256" key="12">
    <source>
        <dbReference type="ARBA" id="ARBA00023136"/>
    </source>
</evidence>
<evidence type="ECO:0000313" key="18">
    <source>
        <dbReference type="Proteomes" id="UP000070444"/>
    </source>
</evidence>
<feature type="region of interest" description="Disordered" evidence="15">
    <location>
        <begin position="1"/>
        <end position="41"/>
    </location>
</feature>
<organism evidence="17 18">
    <name type="scientific">Conidiobolus coronatus (strain ATCC 28846 / CBS 209.66 / NRRL 28638)</name>
    <name type="common">Delacroixia coronata</name>
    <dbReference type="NCBI Taxonomy" id="796925"/>
    <lineage>
        <taxon>Eukaryota</taxon>
        <taxon>Fungi</taxon>
        <taxon>Fungi incertae sedis</taxon>
        <taxon>Zoopagomycota</taxon>
        <taxon>Entomophthoromycotina</taxon>
        <taxon>Entomophthoromycetes</taxon>
        <taxon>Entomophthorales</taxon>
        <taxon>Ancylistaceae</taxon>
        <taxon>Conidiobolus</taxon>
    </lineage>
</organism>
<comment type="catalytic activity">
    <reaction evidence="13">
        <text>a 1,2-diacyl-sn-glycerol + H2O = a 2-acylglycerol + a fatty acid + H(+)</text>
        <dbReference type="Rhea" id="RHEA:33275"/>
        <dbReference type="ChEBI" id="CHEBI:15377"/>
        <dbReference type="ChEBI" id="CHEBI:15378"/>
        <dbReference type="ChEBI" id="CHEBI:17389"/>
        <dbReference type="ChEBI" id="CHEBI:17815"/>
        <dbReference type="ChEBI" id="CHEBI:28868"/>
        <dbReference type="EC" id="3.1.1.116"/>
    </reaction>
    <physiologicalReaction direction="left-to-right" evidence="13">
        <dbReference type="Rhea" id="RHEA:33276"/>
    </physiologicalReaction>
</comment>
<evidence type="ECO:0000256" key="7">
    <source>
        <dbReference type="ARBA" id="ARBA00022801"/>
    </source>
</evidence>
<dbReference type="InterPro" id="IPR035892">
    <property type="entry name" value="C2_domain_sf"/>
</dbReference>
<evidence type="ECO:0000256" key="15">
    <source>
        <dbReference type="SAM" id="MobiDB-lite"/>
    </source>
</evidence>
<keyword evidence="6" id="KW-0479">Metal-binding</keyword>
<protein>
    <recommendedName>
        <fullName evidence="14">sn-1-specific diacylglycerol lipase</fullName>
        <ecNumber evidence="14">3.1.1.116</ecNumber>
    </recommendedName>
</protein>
<keyword evidence="18" id="KW-1185">Reference proteome</keyword>
<evidence type="ECO:0000256" key="3">
    <source>
        <dbReference type="ARBA" id="ARBA00022475"/>
    </source>
</evidence>
<dbReference type="Gene3D" id="3.40.50.1820">
    <property type="entry name" value="alpha/beta hydrolase"/>
    <property type="match status" value="1"/>
</dbReference>
<dbReference type="Pfam" id="PF01764">
    <property type="entry name" value="Lipase_3"/>
    <property type="match status" value="1"/>
</dbReference>
<evidence type="ECO:0000256" key="9">
    <source>
        <dbReference type="ARBA" id="ARBA00022963"/>
    </source>
</evidence>
<dbReference type="InterPro" id="IPR002921">
    <property type="entry name" value="Fungal_lipase-type"/>
</dbReference>
<evidence type="ECO:0000256" key="2">
    <source>
        <dbReference type="ARBA" id="ARBA00004651"/>
    </source>
</evidence>
<name>A0A137NVD1_CONC2</name>
<evidence type="ECO:0000256" key="11">
    <source>
        <dbReference type="ARBA" id="ARBA00023098"/>
    </source>
</evidence>
<dbReference type="SUPFAM" id="SSF49562">
    <property type="entry name" value="C2 domain (Calcium/lipid-binding domain, CaLB)"/>
    <property type="match status" value="1"/>
</dbReference>
<keyword evidence="4" id="KW-0597">Phosphoprotein</keyword>
<dbReference type="InterPro" id="IPR000008">
    <property type="entry name" value="C2_dom"/>
</dbReference>